<feature type="binding site" evidence="7">
    <location>
        <position position="267"/>
    </location>
    <ligand>
        <name>glyoxylate</name>
        <dbReference type="ChEBI" id="CHEBI:36655"/>
    </ligand>
</feature>
<accession>A0A8J7U3Z4</accession>
<keyword evidence="3 7" id="KW-0288">FMN</keyword>
<evidence type="ECO:0000256" key="1">
    <source>
        <dbReference type="ARBA" id="ARBA00001917"/>
    </source>
</evidence>
<keyword evidence="4" id="KW-0560">Oxidoreductase</keyword>
<feature type="binding site" evidence="7">
    <location>
        <position position="141"/>
    </location>
    <ligand>
        <name>glyoxylate</name>
        <dbReference type="ChEBI" id="CHEBI:36655"/>
    </ligand>
</feature>
<feature type="binding site" evidence="7">
    <location>
        <position position="119"/>
    </location>
    <ligand>
        <name>FMN</name>
        <dbReference type="ChEBI" id="CHEBI:58210"/>
    </ligand>
</feature>
<evidence type="ECO:0000313" key="9">
    <source>
        <dbReference type="EMBL" id="MBO1320958.1"/>
    </source>
</evidence>
<dbReference type="Proteomes" id="UP000664417">
    <property type="component" value="Unassembled WGS sequence"/>
</dbReference>
<dbReference type="Pfam" id="PF01070">
    <property type="entry name" value="FMN_dh"/>
    <property type="match status" value="1"/>
</dbReference>
<feature type="binding site" evidence="7">
    <location>
        <position position="37"/>
    </location>
    <ligand>
        <name>glyoxylate</name>
        <dbReference type="ChEBI" id="CHEBI:36655"/>
    </ligand>
</feature>
<dbReference type="AlphaFoldDB" id="A0A8J7U3Z4"/>
<feature type="binding site" evidence="7">
    <location>
        <begin position="305"/>
        <end position="309"/>
    </location>
    <ligand>
        <name>FMN</name>
        <dbReference type="ChEBI" id="CHEBI:58210"/>
    </ligand>
</feature>
<dbReference type="InterPro" id="IPR008259">
    <property type="entry name" value="FMN_hydac_DH_AS"/>
</dbReference>
<evidence type="ECO:0000256" key="4">
    <source>
        <dbReference type="ARBA" id="ARBA00023002"/>
    </source>
</evidence>
<comment type="caution">
    <text evidence="9">The sequence shown here is derived from an EMBL/GenBank/DDBJ whole genome shotgun (WGS) entry which is preliminary data.</text>
</comment>
<feature type="binding site" evidence="7">
    <location>
        <position position="139"/>
    </location>
    <ligand>
        <name>FMN</name>
        <dbReference type="ChEBI" id="CHEBI:58210"/>
    </ligand>
</feature>
<dbReference type="PROSITE" id="PS00557">
    <property type="entry name" value="FMN_HYDROXY_ACID_DH_1"/>
    <property type="match status" value="1"/>
</dbReference>
<dbReference type="PIRSF" id="PIRSF000138">
    <property type="entry name" value="Al-hdrx_acd_dh"/>
    <property type="match status" value="1"/>
</dbReference>
<name>A0A8J7U3Z4_9BACT</name>
<dbReference type="InterPro" id="IPR012133">
    <property type="entry name" value="Alpha-hydoxy_acid_DH_FMN"/>
</dbReference>
<dbReference type="RefSeq" id="WP_207860933.1">
    <property type="nucleotide sequence ID" value="NZ_JAFREP010000020.1"/>
</dbReference>
<evidence type="ECO:0000259" key="8">
    <source>
        <dbReference type="PROSITE" id="PS51349"/>
    </source>
</evidence>
<evidence type="ECO:0000256" key="3">
    <source>
        <dbReference type="ARBA" id="ARBA00022643"/>
    </source>
</evidence>
<comment type="similarity">
    <text evidence="5">Belongs to the FMN-dependent alpha-hydroxy acid dehydrogenase family.</text>
</comment>
<evidence type="ECO:0000313" key="10">
    <source>
        <dbReference type="Proteomes" id="UP000664417"/>
    </source>
</evidence>
<dbReference type="SUPFAM" id="SSF51395">
    <property type="entry name" value="FMN-linked oxidoreductases"/>
    <property type="match status" value="1"/>
</dbReference>
<feature type="binding site" evidence="7">
    <location>
        <position position="176"/>
    </location>
    <ligand>
        <name>glyoxylate</name>
        <dbReference type="ChEBI" id="CHEBI:36655"/>
    </ligand>
</feature>
<dbReference type="InterPro" id="IPR037396">
    <property type="entry name" value="FMN_HAD"/>
</dbReference>
<protein>
    <submittedName>
        <fullName evidence="9">Alpha-hydroxy-acid oxidizing protein</fullName>
    </submittedName>
</protein>
<dbReference type="CDD" id="cd02809">
    <property type="entry name" value="alpha_hydroxyacid_oxid_FMN"/>
    <property type="match status" value="1"/>
</dbReference>
<reference evidence="9" key="1">
    <citation type="submission" date="2021-03" db="EMBL/GenBank/DDBJ databases">
        <authorList>
            <person name="Wang G."/>
        </authorList>
    </citation>
    <scope>NUCLEOTIDE SEQUENCE</scope>
    <source>
        <strain evidence="9">KCTC 12899</strain>
    </source>
</reference>
<feature type="binding site" evidence="7">
    <location>
        <position position="265"/>
    </location>
    <ligand>
        <name>FMN</name>
        <dbReference type="ChEBI" id="CHEBI:58210"/>
    </ligand>
</feature>
<comment type="cofactor">
    <cofactor evidence="1">
        <name>FMN</name>
        <dbReference type="ChEBI" id="CHEBI:58210"/>
    </cofactor>
</comment>
<feature type="binding site" evidence="7">
    <location>
        <begin position="90"/>
        <end position="92"/>
    </location>
    <ligand>
        <name>FMN</name>
        <dbReference type="ChEBI" id="CHEBI:58210"/>
    </ligand>
</feature>
<keyword evidence="2 7" id="KW-0285">Flavoprotein</keyword>
<proteinExistence type="inferred from homology"/>
<keyword evidence="10" id="KW-1185">Reference proteome</keyword>
<dbReference type="Gene3D" id="3.20.20.70">
    <property type="entry name" value="Aldolase class I"/>
    <property type="match status" value="1"/>
</dbReference>
<feature type="domain" description="FMN hydroxy acid dehydrogenase" evidence="8">
    <location>
        <begin position="11"/>
        <end position="376"/>
    </location>
</feature>
<feature type="binding site" evidence="7">
    <location>
        <position position="270"/>
    </location>
    <ligand>
        <name>glyoxylate</name>
        <dbReference type="ChEBI" id="CHEBI:36655"/>
    </ligand>
</feature>
<sequence length="376" mass="40779">MTDLQPSHADHYLRQCLNVNDLKNLAQKLLEPSAFSYFAGGAEDEAALARNLRALAEIALHYRVLRGVGERDMTTTLLDHRLSMPVIAAPTAFHQLAHPDGELATARAVKAEKSLFVLSTLSNKSVEEVAATKCPFWFQLYMYKDRGITRALLERVVASGCSGLVFTVDAPVLGKREGDERCGFRLPPDFSMDNLLPRDAESERRKLATSGLTRYFSELIEPNITWEDIRWLAGETGLPVMVKGIVRCDDAVTALDNGARGVIVSNHGGRQLDSAPATIDVLPRIAQVLAGRSNAAGQLPCLLVDGGIRRGSDVMKALAAGADAVLIGRPVLWGLAAGGEAGVRHTFAILRDELDRTLALCGCRSIMEITPDLFHA</sequence>
<dbReference type="FunFam" id="3.20.20.70:FF:000029">
    <property type="entry name" value="L-lactate dehydrogenase"/>
    <property type="match status" value="1"/>
</dbReference>
<evidence type="ECO:0000256" key="2">
    <source>
        <dbReference type="ARBA" id="ARBA00022630"/>
    </source>
</evidence>
<dbReference type="GO" id="GO:0016614">
    <property type="term" value="F:oxidoreductase activity, acting on CH-OH group of donors"/>
    <property type="evidence" value="ECO:0007669"/>
    <property type="project" value="UniProtKB-ARBA"/>
</dbReference>
<dbReference type="EMBL" id="JAFREP010000020">
    <property type="protein sequence ID" value="MBO1320958.1"/>
    <property type="molecule type" value="Genomic_DNA"/>
</dbReference>
<organism evidence="9 10">
    <name type="scientific">Acanthopleuribacter pedis</name>
    <dbReference type="NCBI Taxonomy" id="442870"/>
    <lineage>
        <taxon>Bacteria</taxon>
        <taxon>Pseudomonadati</taxon>
        <taxon>Acidobacteriota</taxon>
        <taxon>Holophagae</taxon>
        <taxon>Acanthopleuribacterales</taxon>
        <taxon>Acanthopleuribacteraceae</taxon>
        <taxon>Acanthopleuribacter</taxon>
    </lineage>
</organism>
<gene>
    <name evidence="9" type="ORF">J3U88_20945</name>
</gene>
<dbReference type="PANTHER" id="PTHR10578">
    <property type="entry name" value="S -2-HYDROXY-ACID OXIDASE-RELATED"/>
    <property type="match status" value="1"/>
</dbReference>
<feature type="active site" description="Proton acceptor" evidence="6">
    <location>
        <position position="267"/>
    </location>
</feature>
<feature type="binding site" evidence="7">
    <location>
        <position position="167"/>
    </location>
    <ligand>
        <name>glyoxylate</name>
        <dbReference type="ChEBI" id="CHEBI:36655"/>
    </ligand>
</feature>
<evidence type="ECO:0000256" key="5">
    <source>
        <dbReference type="ARBA" id="ARBA00024042"/>
    </source>
</evidence>
<dbReference type="PROSITE" id="PS51349">
    <property type="entry name" value="FMN_HYDROXY_ACID_DH_2"/>
    <property type="match status" value="1"/>
</dbReference>
<evidence type="ECO:0000256" key="7">
    <source>
        <dbReference type="PIRSR" id="PIRSR000138-2"/>
    </source>
</evidence>
<dbReference type="GO" id="GO:0010181">
    <property type="term" value="F:FMN binding"/>
    <property type="evidence" value="ECO:0007669"/>
    <property type="project" value="InterPro"/>
</dbReference>
<evidence type="ECO:0000256" key="6">
    <source>
        <dbReference type="PIRSR" id="PIRSR000138-1"/>
    </source>
</evidence>
<dbReference type="InterPro" id="IPR013785">
    <property type="entry name" value="Aldolase_TIM"/>
</dbReference>
<feature type="binding site" evidence="7">
    <location>
        <position position="243"/>
    </location>
    <ligand>
        <name>FMN</name>
        <dbReference type="ChEBI" id="CHEBI:58210"/>
    </ligand>
</feature>
<feature type="binding site" evidence="7">
    <location>
        <begin position="328"/>
        <end position="329"/>
    </location>
    <ligand>
        <name>FMN</name>
        <dbReference type="ChEBI" id="CHEBI:58210"/>
    </ligand>
</feature>
<dbReference type="InterPro" id="IPR000262">
    <property type="entry name" value="FMN-dep_DH"/>
</dbReference>
<dbReference type="PANTHER" id="PTHR10578:SF107">
    <property type="entry name" value="2-HYDROXYACID OXIDASE 1"/>
    <property type="match status" value="1"/>
</dbReference>